<keyword evidence="1" id="KW-0472">Membrane</keyword>
<evidence type="ECO:0000313" key="5">
    <source>
        <dbReference type="Proteomes" id="UP000077266"/>
    </source>
</evidence>
<dbReference type="Proteomes" id="UP000077266">
    <property type="component" value="Unassembled WGS sequence"/>
</dbReference>
<sequence>MSRGPPPYPLIDSDPYAGRVIRYMRPSDFAWWGGITAAAPAALWGLEKSDFTASPPAHHRMAYRVGGVIGFITGFLFAYQRSSMRFWGWDENKREQDLDMKELTELARKGKPLYGMSSESTWIQGVAYRNSQWSQLFFRAVPWFNLVNHPHHGVDVSKYYIAAGVPVPEQKQTQ</sequence>
<dbReference type="InParanoid" id="A0A166BCU8"/>
<feature type="domain" description="NADH-ubiquinone oxidoreductase 21kDa subunit N-terminal" evidence="2">
    <location>
        <begin position="6"/>
        <end position="91"/>
    </location>
</feature>
<dbReference type="InterPro" id="IPR053229">
    <property type="entry name" value="NADH-Q_oxidrdct_subunit"/>
</dbReference>
<dbReference type="PANTHER" id="PTHR34062">
    <property type="entry name" value="OXIDOREDUCTASE 21 KDA SUBUNIT, PUTATIVE (AFU_ORTHOLOGUE AFUA_4G04750)-RELATED"/>
    <property type="match status" value="1"/>
</dbReference>
<dbReference type="PANTHER" id="PTHR34062:SF1">
    <property type="entry name" value="NADH-UBIQUINONE OXIDOREDUCTASE 21KDA SUBUNIT N-TERMINAL DOMAIN-CONTAINING PROTEIN"/>
    <property type="match status" value="1"/>
</dbReference>
<keyword evidence="5" id="KW-1185">Reference proteome</keyword>
<accession>A0A166BCU8</accession>
<keyword evidence="4" id="KW-0830">Ubiquinone</keyword>
<evidence type="ECO:0000313" key="4">
    <source>
        <dbReference type="EMBL" id="KZV99999.1"/>
    </source>
</evidence>
<protein>
    <submittedName>
        <fullName evidence="4">NUXm, NADH-ubiquinone oxidoreductase</fullName>
    </submittedName>
</protein>
<dbReference type="Pfam" id="PF12853">
    <property type="entry name" value="NADH_u_ox_C"/>
    <property type="match status" value="1"/>
</dbReference>
<evidence type="ECO:0000259" key="2">
    <source>
        <dbReference type="Pfam" id="PF10785"/>
    </source>
</evidence>
<dbReference type="AlphaFoldDB" id="A0A166BCU8"/>
<dbReference type="OrthoDB" id="196140at2759"/>
<dbReference type="Pfam" id="PF10785">
    <property type="entry name" value="NADH-u_ox-rdase"/>
    <property type="match status" value="1"/>
</dbReference>
<dbReference type="STRING" id="1314781.A0A166BCU8"/>
<evidence type="ECO:0000259" key="3">
    <source>
        <dbReference type="Pfam" id="PF12853"/>
    </source>
</evidence>
<dbReference type="InterPro" id="IPR019721">
    <property type="entry name" value="NADH-UbQ_OxRdtase_su21_N"/>
</dbReference>
<feature type="transmembrane region" description="Helical" evidence="1">
    <location>
        <begin position="29"/>
        <end position="46"/>
    </location>
</feature>
<name>A0A166BCU8_EXIGL</name>
<feature type="domain" description="NADH-ubiquinone oxidoreductase 21kDa subunit C-terminal fungi" evidence="3">
    <location>
        <begin position="100"/>
        <end position="162"/>
    </location>
</feature>
<proteinExistence type="predicted"/>
<keyword evidence="1" id="KW-0812">Transmembrane</keyword>
<dbReference type="EMBL" id="KV425904">
    <property type="protein sequence ID" value="KZV99999.1"/>
    <property type="molecule type" value="Genomic_DNA"/>
</dbReference>
<feature type="transmembrane region" description="Helical" evidence="1">
    <location>
        <begin position="61"/>
        <end position="79"/>
    </location>
</feature>
<dbReference type="InterPro" id="IPR024549">
    <property type="entry name" value="NADH-UbQ_OxRdtase_su21_C_fun"/>
</dbReference>
<gene>
    <name evidence="4" type="ORF">EXIGLDRAFT_831076</name>
</gene>
<reference evidence="4 5" key="1">
    <citation type="journal article" date="2016" name="Mol. Biol. Evol.">
        <title>Comparative Genomics of Early-Diverging Mushroom-Forming Fungi Provides Insights into the Origins of Lignocellulose Decay Capabilities.</title>
        <authorList>
            <person name="Nagy L.G."/>
            <person name="Riley R."/>
            <person name="Tritt A."/>
            <person name="Adam C."/>
            <person name="Daum C."/>
            <person name="Floudas D."/>
            <person name="Sun H."/>
            <person name="Yadav J.S."/>
            <person name="Pangilinan J."/>
            <person name="Larsson K.H."/>
            <person name="Matsuura K."/>
            <person name="Barry K."/>
            <person name="Labutti K."/>
            <person name="Kuo R."/>
            <person name="Ohm R.A."/>
            <person name="Bhattacharya S.S."/>
            <person name="Shirouzu T."/>
            <person name="Yoshinaga Y."/>
            <person name="Martin F.M."/>
            <person name="Grigoriev I.V."/>
            <person name="Hibbett D.S."/>
        </authorList>
    </citation>
    <scope>NUCLEOTIDE SEQUENCE [LARGE SCALE GENOMIC DNA]</scope>
    <source>
        <strain evidence="4 5">HHB12029</strain>
    </source>
</reference>
<organism evidence="4 5">
    <name type="scientific">Exidia glandulosa HHB12029</name>
    <dbReference type="NCBI Taxonomy" id="1314781"/>
    <lineage>
        <taxon>Eukaryota</taxon>
        <taxon>Fungi</taxon>
        <taxon>Dikarya</taxon>
        <taxon>Basidiomycota</taxon>
        <taxon>Agaricomycotina</taxon>
        <taxon>Agaricomycetes</taxon>
        <taxon>Auriculariales</taxon>
        <taxon>Exidiaceae</taxon>
        <taxon>Exidia</taxon>
    </lineage>
</organism>
<keyword evidence="1" id="KW-1133">Transmembrane helix</keyword>
<evidence type="ECO:0000256" key="1">
    <source>
        <dbReference type="SAM" id="Phobius"/>
    </source>
</evidence>